<protein>
    <submittedName>
        <fullName evidence="5">Serine protease HtrA</fullName>
    </submittedName>
</protein>
<feature type="chain" id="PRO_5022080602" evidence="3">
    <location>
        <begin position="22"/>
        <end position="334"/>
    </location>
</feature>
<dbReference type="AlphaFoldDB" id="A0A517QJ12"/>
<dbReference type="GO" id="GO:0006508">
    <property type="term" value="P:proteolysis"/>
    <property type="evidence" value="ECO:0007669"/>
    <property type="project" value="UniProtKB-KW"/>
</dbReference>
<dbReference type="InterPro" id="IPR036034">
    <property type="entry name" value="PDZ_sf"/>
</dbReference>
<gene>
    <name evidence="5" type="primary">htrA_1</name>
    <name evidence="5" type="ORF">Mal48_08750</name>
</gene>
<dbReference type="PRINTS" id="PR00834">
    <property type="entry name" value="PROTEASES2C"/>
</dbReference>
<reference evidence="5 6" key="1">
    <citation type="submission" date="2019-02" db="EMBL/GenBank/DDBJ databases">
        <title>Deep-cultivation of Planctomycetes and their phenomic and genomic characterization uncovers novel biology.</title>
        <authorList>
            <person name="Wiegand S."/>
            <person name="Jogler M."/>
            <person name="Boedeker C."/>
            <person name="Pinto D."/>
            <person name="Vollmers J."/>
            <person name="Rivas-Marin E."/>
            <person name="Kohn T."/>
            <person name="Peeters S.H."/>
            <person name="Heuer A."/>
            <person name="Rast P."/>
            <person name="Oberbeckmann S."/>
            <person name="Bunk B."/>
            <person name="Jeske O."/>
            <person name="Meyerdierks A."/>
            <person name="Storesund J.E."/>
            <person name="Kallscheuer N."/>
            <person name="Luecker S."/>
            <person name="Lage O.M."/>
            <person name="Pohl T."/>
            <person name="Merkel B.J."/>
            <person name="Hornburger P."/>
            <person name="Mueller R.-W."/>
            <person name="Bruemmer F."/>
            <person name="Labrenz M."/>
            <person name="Spormann A.M."/>
            <person name="Op den Camp H."/>
            <person name="Overmann J."/>
            <person name="Amann R."/>
            <person name="Jetten M.S.M."/>
            <person name="Mascher T."/>
            <person name="Medema M.H."/>
            <person name="Devos D.P."/>
            <person name="Kaster A.-K."/>
            <person name="Ovreas L."/>
            <person name="Rohde M."/>
            <person name="Galperin M.Y."/>
            <person name="Jogler C."/>
        </authorList>
    </citation>
    <scope>NUCLEOTIDE SEQUENCE [LARGE SCALE GENOMIC DNA]</scope>
    <source>
        <strain evidence="5 6">Mal48</strain>
    </source>
</reference>
<dbReference type="SUPFAM" id="SSF50156">
    <property type="entry name" value="PDZ domain-like"/>
    <property type="match status" value="1"/>
</dbReference>
<keyword evidence="1 5" id="KW-0645">Protease</keyword>
<dbReference type="CDD" id="cd06779">
    <property type="entry name" value="cpPDZ_Deg_HtrA-like"/>
    <property type="match status" value="1"/>
</dbReference>
<dbReference type="GO" id="GO:0004252">
    <property type="term" value="F:serine-type endopeptidase activity"/>
    <property type="evidence" value="ECO:0007669"/>
    <property type="project" value="InterPro"/>
</dbReference>
<dbReference type="PROSITE" id="PS50106">
    <property type="entry name" value="PDZ"/>
    <property type="match status" value="1"/>
</dbReference>
<dbReference type="SUPFAM" id="SSF50494">
    <property type="entry name" value="Trypsin-like serine proteases"/>
    <property type="match status" value="1"/>
</dbReference>
<evidence type="ECO:0000313" key="5">
    <source>
        <dbReference type="EMBL" id="QDT31640.1"/>
    </source>
</evidence>
<evidence type="ECO:0000256" key="3">
    <source>
        <dbReference type="SAM" id="SignalP"/>
    </source>
</evidence>
<evidence type="ECO:0000256" key="2">
    <source>
        <dbReference type="ARBA" id="ARBA00022801"/>
    </source>
</evidence>
<sequence length="334" mass="36309" precursor="true">MKIFPGASLLWLSLFVGLVTAEESVPKTYPVSVEVIPEAFTKPVPESVKDLQEMQDHLTSLIPRLKECTVNLQVGGAQGSGVIVSPEGHVLTAAHVSGRPDRKLSVIMSDGNRYRARSLGRNKVLDASLVKIESDRTDWPYCSMAEEASKPGDWCMVVAHPGGYQEERGMVLRLGRVILENPWMIQSDCELVGGDSGGPLFGIDGKVIGVNTRIGESTDLNFHVPIEAYTRDWERLVAGEDFRTHSGAYLGVSGVVKQGAPGMEVTKVYPGDPADRAGLLEGDVLLTFQARKITSMQQLVDLVGAEVPGRSVKLGVLRDGETLEVTLRLGMRWD</sequence>
<organism evidence="5 6">
    <name type="scientific">Thalassoglobus polymorphus</name>
    <dbReference type="NCBI Taxonomy" id="2527994"/>
    <lineage>
        <taxon>Bacteria</taxon>
        <taxon>Pseudomonadati</taxon>
        <taxon>Planctomycetota</taxon>
        <taxon>Planctomycetia</taxon>
        <taxon>Planctomycetales</taxon>
        <taxon>Planctomycetaceae</taxon>
        <taxon>Thalassoglobus</taxon>
    </lineage>
</organism>
<feature type="signal peptide" evidence="3">
    <location>
        <begin position="1"/>
        <end position="21"/>
    </location>
</feature>
<dbReference type="Proteomes" id="UP000315724">
    <property type="component" value="Chromosome"/>
</dbReference>
<keyword evidence="2" id="KW-0378">Hydrolase</keyword>
<evidence type="ECO:0000313" key="6">
    <source>
        <dbReference type="Proteomes" id="UP000315724"/>
    </source>
</evidence>
<dbReference type="Pfam" id="PF13180">
    <property type="entry name" value="PDZ_2"/>
    <property type="match status" value="1"/>
</dbReference>
<dbReference type="RefSeq" id="WP_197442032.1">
    <property type="nucleotide sequence ID" value="NZ_CP036267.1"/>
</dbReference>
<accession>A0A517QJ12</accession>
<keyword evidence="6" id="KW-1185">Reference proteome</keyword>
<dbReference type="InterPro" id="IPR001940">
    <property type="entry name" value="Peptidase_S1C"/>
</dbReference>
<evidence type="ECO:0000259" key="4">
    <source>
        <dbReference type="PROSITE" id="PS50106"/>
    </source>
</evidence>
<dbReference type="InterPro" id="IPR051201">
    <property type="entry name" value="Chloro_Bact_Ser_Proteases"/>
</dbReference>
<feature type="domain" description="PDZ" evidence="4">
    <location>
        <begin position="243"/>
        <end position="320"/>
    </location>
</feature>
<dbReference type="EMBL" id="CP036267">
    <property type="protein sequence ID" value="QDT31640.1"/>
    <property type="molecule type" value="Genomic_DNA"/>
</dbReference>
<dbReference type="SMART" id="SM00228">
    <property type="entry name" value="PDZ"/>
    <property type="match status" value="1"/>
</dbReference>
<keyword evidence="3" id="KW-0732">Signal</keyword>
<evidence type="ECO:0000256" key="1">
    <source>
        <dbReference type="ARBA" id="ARBA00022670"/>
    </source>
</evidence>
<dbReference type="PANTHER" id="PTHR43343:SF3">
    <property type="entry name" value="PROTEASE DO-LIKE 8, CHLOROPLASTIC"/>
    <property type="match status" value="1"/>
</dbReference>
<dbReference type="Gene3D" id="2.30.42.10">
    <property type="match status" value="1"/>
</dbReference>
<dbReference type="Pfam" id="PF13365">
    <property type="entry name" value="Trypsin_2"/>
    <property type="match status" value="1"/>
</dbReference>
<dbReference type="KEGG" id="tpol:Mal48_08750"/>
<dbReference type="InterPro" id="IPR009003">
    <property type="entry name" value="Peptidase_S1_PA"/>
</dbReference>
<name>A0A517QJ12_9PLAN</name>
<proteinExistence type="predicted"/>
<dbReference type="InterPro" id="IPR001478">
    <property type="entry name" value="PDZ"/>
</dbReference>
<dbReference type="Gene3D" id="2.40.10.120">
    <property type="match status" value="1"/>
</dbReference>
<dbReference type="PANTHER" id="PTHR43343">
    <property type="entry name" value="PEPTIDASE S12"/>
    <property type="match status" value="1"/>
</dbReference>